<feature type="compositionally biased region" description="Polar residues" evidence="1">
    <location>
        <begin position="179"/>
        <end position="191"/>
    </location>
</feature>
<feature type="compositionally biased region" description="Low complexity" evidence="1">
    <location>
        <begin position="434"/>
        <end position="467"/>
    </location>
</feature>
<feature type="region of interest" description="Disordered" evidence="1">
    <location>
        <begin position="598"/>
        <end position="712"/>
    </location>
</feature>
<dbReference type="Proteomes" id="UP000271974">
    <property type="component" value="Unassembled WGS sequence"/>
</dbReference>
<feature type="compositionally biased region" description="Acidic residues" evidence="1">
    <location>
        <begin position="370"/>
        <end position="388"/>
    </location>
</feature>
<reference evidence="2 3" key="1">
    <citation type="submission" date="2019-01" db="EMBL/GenBank/DDBJ databases">
        <title>A draft genome assembly of the solar-powered sea slug Elysia chlorotica.</title>
        <authorList>
            <person name="Cai H."/>
            <person name="Li Q."/>
            <person name="Fang X."/>
            <person name="Li J."/>
            <person name="Curtis N.E."/>
            <person name="Altenburger A."/>
            <person name="Shibata T."/>
            <person name="Feng M."/>
            <person name="Maeda T."/>
            <person name="Schwartz J.A."/>
            <person name="Shigenobu S."/>
            <person name="Lundholm N."/>
            <person name="Nishiyama T."/>
            <person name="Yang H."/>
            <person name="Hasebe M."/>
            <person name="Li S."/>
            <person name="Pierce S.K."/>
            <person name="Wang J."/>
        </authorList>
    </citation>
    <scope>NUCLEOTIDE SEQUENCE [LARGE SCALE GENOMIC DNA]</scope>
    <source>
        <strain evidence="2">EC2010</strain>
        <tissue evidence="2">Whole organism of an adult</tissue>
    </source>
</reference>
<organism evidence="2 3">
    <name type="scientific">Elysia chlorotica</name>
    <name type="common">Eastern emerald elysia</name>
    <name type="synonym">Sea slug</name>
    <dbReference type="NCBI Taxonomy" id="188477"/>
    <lineage>
        <taxon>Eukaryota</taxon>
        <taxon>Metazoa</taxon>
        <taxon>Spiralia</taxon>
        <taxon>Lophotrochozoa</taxon>
        <taxon>Mollusca</taxon>
        <taxon>Gastropoda</taxon>
        <taxon>Heterobranchia</taxon>
        <taxon>Euthyneura</taxon>
        <taxon>Panpulmonata</taxon>
        <taxon>Sacoglossa</taxon>
        <taxon>Placobranchoidea</taxon>
        <taxon>Plakobranchidae</taxon>
        <taxon>Elysia</taxon>
    </lineage>
</organism>
<feature type="compositionally biased region" description="Pro residues" evidence="1">
    <location>
        <begin position="250"/>
        <end position="267"/>
    </location>
</feature>
<protein>
    <submittedName>
        <fullName evidence="2">Uncharacterized protein</fullName>
    </submittedName>
</protein>
<feature type="compositionally biased region" description="Basic residues" evidence="1">
    <location>
        <begin position="46"/>
        <end position="55"/>
    </location>
</feature>
<evidence type="ECO:0000256" key="1">
    <source>
        <dbReference type="SAM" id="MobiDB-lite"/>
    </source>
</evidence>
<dbReference type="AlphaFoldDB" id="A0A433TUI1"/>
<dbReference type="OrthoDB" id="10632049at2759"/>
<feature type="compositionally biased region" description="Polar residues" evidence="1">
    <location>
        <begin position="561"/>
        <end position="582"/>
    </location>
</feature>
<evidence type="ECO:0000313" key="2">
    <source>
        <dbReference type="EMBL" id="RUS85227.1"/>
    </source>
</evidence>
<feature type="compositionally biased region" description="Low complexity" evidence="1">
    <location>
        <begin position="614"/>
        <end position="628"/>
    </location>
</feature>
<feature type="region of interest" description="Disordered" evidence="1">
    <location>
        <begin position="214"/>
        <end position="269"/>
    </location>
</feature>
<accession>A0A433TUI1</accession>
<proteinExistence type="predicted"/>
<feature type="compositionally biased region" description="Basic residues" evidence="1">
    <location>
        <begin position="17"/>
        <end position="28"/>
    </location>
</feature>
<feature type="compositionally biased region" description="Basic and acidic residues" evidence="1">
    <location>
        <begin position="642"/>
        <end position="657"/>
    </location>
</feature>
<dbReference type="EMBL" id="RQTK01000177">
    <property type="protein sequence ID" value="RUS85227.1"/>
    <property type="molecule type" value="Genomic_DNA"/>
</dbReference>
<name>A0A433TUI1_ELYCH</name>
<feature type="compositionally biased region" description="Polar residues" evidence="1">
    <location>
        <begin position="70"/>
        <end position="86"/>
    </location>
</feature>
<feature type="compositionally biased region" description="Polar residues" evidence="1">
    <location>
        <begin position="216"/>
        <end position="247"/>
    </location>
</feature>
<evidence type="ECO:0000313" key="3">
    <source>
        <dbReference type="Proteomes" id="UP000271974"/>
    </source>
</evidence>
<feature type="region of interest" description="Disordered" evidence="1">
    <location>
        <begin position="509"/>
        <end position="531"/>
    </location>
</feature>
<sequence length="712" mass="76710">MLSGSLALRGAQVTGPTRRRLHGKRVLSRKAPPTVPQGEANPTPRRVPKSTKKTRAPPLPSSALAPLSELNKNQNTTRNVLSTDKTPSPDGVSGWLDSDQPQRPPRQKNQSNSRDSQKIEQTQPASFGISSSRHFNDAKHATPERGSAPPLADLVIFKTGITKTRSSKKRPAPLPNQPPAQTNTNLPLNTGPQQEVSEFKIFQVQSDDILEGAMPSQVSESSRQLETKLNTTGTTRQLGVADSTSDSEAPPLPSSAPPPLPSSPPPLVAAQDPLAALKSADSVGDITEISIEYTVAGSLSSSEFVSGILEAPSSSRRSTFDSNKDHILEDTINKKYGSVELSSDGLIGHQQISPAVPKLEIREPKISTELDVESDNSFDSDISNEDVSTEGTRDGTYDFFSPDDDSQMSWSLTTSTNKDAVSADNNDDGVVLLSNTSNQSHSNNTRTNGLTSSTTHPSQSSIQQPSVSSEGYVKAIRKDIFPDALATAPSSKLVLSTPRHNTLDLEETHQSTAFDPPMSKKTAPPTQEVPPLKLKSLSPIQLTESSVEKVSSHTNKKGAFSQKTSLLTKEMPEQSSGTSVNPEHQVLLATTAALIRSQKSATPRDISQEETHIPKSSQTSPSPASSKPLVKAENVSLLSSRHGAEQDGLKSRKENEIVAKAMHFADMTQPKAPTFVVRKAHKDGDDHSRPEESTHQALKKRSQKERDFPNGE</sequence>
<keyword evidence="3" id="KW-1185">Reference proteome</keyword>
<comment type="caution">
    <text evidence="2">The sequence shown here is derived from an EMBL/GenBank/DDBJ whole genome shotgun (WGS) entry which is preliminary data.</text>
</comment>
<feature type="compositionally biased region" description="Basic and acidic residues" evidence="1">
    <location>
        <begin position="134"/>
        <end position="143"/>
    </location>
</feature>
<feature type="region of interest" description="Disordered" evidence="1">
    <location>
        <begin position="545"/>
        <end position="583"/>
    </location>
</feature>
<gene>
    <name evidence="2" type="ORF">EGW08_006988</name>
</gene>
<feature type="region of interest" description="Disordered" evidence="1">
    <location>
        <begin position="418"/>
        <end position="467"/>
    </location>
</feature>
<feature type="region of interest" description="Disordered" evidence="1">
    <location>
        <begin position="1"/>
        <end position="191"/>
    </location>
</feature>
<feature type="compositionally biased region" description="Polar residues" evidence="1">
    <location>
        <begin position="107"/>
        <end position="133"/>
    </location>
</feature>
<feature type="compositionally biased region" description="Basic and acidic residues" evidence="1">
    <location>
        <begin position="682"/>
        <end position="694"/>
    </location>
</feature>
<feature type="region of interest" description="Disordered" evidence="1">
    <location>
        <begin position="367"/>
        <end position="406"/>
    </location>
</feature>